<accession>A0A2U1NLU9</accession>
<feature type="domain" description="DM2" evidence="4">
    <location>
        <begin position="80"/>
        <end position="163"/>
    </location>
</feature>
<dbReference type="Pfam" id="PF13242">
    <property type="entry name" value="Hydrolase_like"/>
    <property type="match status" value="1"/>
</dbReference>
<organism evidence="5 6">
    <name type="scientific">Artemisia annua</name>
    <name type="common">Sweet wormwood</name>
    <dbReference type="NCBI Taxonomy" id="35608"/>
    <lineage>
        <taxon>Eukaryota</taxon>
        <taxon>Viridiplantae</taxon>
        <taxon>Streptophyta</taxon>
        <taxon>Embryophyta</taxon>
        <taxon>Tracheophyta</taxon>
        <taxon>Spermatophyta</taxon>
        <taxon>Magnoliopsida</taxon>
        <taxon>eudicotyledons</taxon>
        <taxon>Gunneridae</taxon>
        <taxon>Pentapetalae</taxon>
        <taxon>asterids</taxon>
        <taxon>campanulids</taxon>
        <taxon>Asterales</taxon>
        <taxon>Asteraceae</taxon>
        <taxon>Asteroideae</taxon>
        <taxon>Anthemideae</taxon>
        <taxon>Artemisiinae</taxon>
        <taxon>Artemisia</taxon>
    </lineage>
</organism>
<dbReference type="SUPFAM" id="SSF55277">
    <property type="entry name" value="GYF domain"/>
    <property type="match status" value="1"/>
</dbReference>
<sequence>MHHDKSLALVNVCGHMVYVDVTSELVYELTQLIKRWDCFFFWFVDMEKGEGKGFVWVEETTNGNMPLSVKHKRRAKAAPKVEFVGWGSRSLIEFLNSIGKDTAKQLSQIDVENIINDYVNTFNLQHPDKKKRVLCDERLHLLFGKNSIPRNKIHELLDSHLAENRESSEDEYFSCEEYEDVNRTCKKPKVSSLEKQAPAQKKKTSELPLSKFASVIPENLKLLYLKRSLVQDLVKHPDSFEEKMLGSYVRVKTDPNDYSQKNSFQLLPVTGVKNIPGKRDIREGVLLQVPFMIKDILICKLSDDDFSQEECEELCQKVKDGLLKRPTVVEVEQKAQLLHEDIKKHVSNACYDPRDDGPTSLTLFEYLERKKLLETPSEQTKLLTEIPKVTADILEPEATAQEQVQDIKLPNGKDVSHPTVNGGTDQTLLSSGRDDAAEDVVIVGVNGGVTEPVANVGSGVQLPTFEWVETKTKSLGQASNLNNGTVVIDLSDDEETTPELEDEQKNTHEKEEHENSPNWFYKDPQGNTQGPVSKTSLKTWSDAGYFLPDFKVWKDGQTPQAAILLTEMLLLGTGLEALDGSGFKQASAKYIYLGMLDAEHAWFLDQYGVLHDGNQPYPGAISTLEKLAARGAKMIIISNASRRASTTLDKLKSLGFDLSLFAGVITSGELTYQHLLRRDDPWFQELGTTCIHITWNDPSAISLEGLGLEVVPNVEKAKFVLVHGTQALGLPSGDSISTKIEDLQKILEQCAAKKIPMVVANPDVLTVEVGATHMMPGTLGATYEKLGGEVKWMGKPDKIIYNSAMAMAGIDASESIAVGDSLLHDIKGANASGIESAFITCGIHSTELGLRGFGEVADPSSVNGLASKYDVYPSYVLPSFTW</sequence>
<feature type="domain" description="Plus3" evidence="3">
    <location>
        <begin position="214"/>
        <end position="343"/>
    </location>
</feature>
<dbReference type="Pfam" id="PF03126">
    <property type="entry name" value="Plus-3"/>
    <property type="match status" value="1"/>
</dbReference>
<keyword evidence="6" id="KW-1185">Reference proteome</keyword>
<reference evidence="5 6" key="1">
    <citation type="journal article" date="2018" name="Mol. Plant">
        <title>The genome of Artemisia annua provides insight into the evolution of Asteraceae family and artemisinin biosynthesis.</title>
        <authorList>
            <person name="Shen Q."/>
            <person name="Zhang L."/>
            <person name="Liao Z."/>
            <person name="Wang S."/>
            <person name="Yan T."/>
            <person name="Shi P."/>
            <person name="Liu M."/>
            <person name="Fu X."/>
            <person name="Pan Q."/>
            <person name="Wang Y."/>
            <person name="Lv Z."/>
            <person name="Lu X."/>
            <person name="Zhang F."/>
            <person name="Jiang W."/>
            <person name="Ma Y."/>
            <person name="Chen M."/>
            <person name="Hao X."/>
            <person name="Li L."/>
            <person name="Tang Y."/>
            <person name="Lv G."/>
            <person name="Zhou Y."/>
            <person name="Sun X."/>
            <person name="Brodelius P.E."/>
            <person name="Rose J.K.C."/>
            <person name="Tang K."/>
        </authorList>
    </citation>
    <scope>NUCLEOTIDE SEQUENCE [LARGE SCALE GENOMIC DNA]</scope>
    <source>
        <strain evidence="6">cv. Huhao1</strain>
        <tissue evidence="5">Leaf</tissue>
    </source>
</reference>
<dbReference type="FunFam" id="3.40.50.1000:FF:000124">
    <property type="entry name" value="HAD-family hydrolase IIA"/>
    <property type="match status" value="1"/>
</dbReference>
<dbReference type="CDD" id="cd10567">
    <property type="entry name" value="SWIB-MDM2_like"/>
    <property type="match status" value="1"/>
</dbReference>
<evidence type="ECO:0000313" key="5">
    <source>
        <dbReference type="EMBL" id="PWA74479.1"/>
    </source>
</evidence>
<dbReference type="InterPro" id="IPR036885">
    <property type="entry name" value="SWIB_MDM2_dom_sf"/>
</dbReference>
<dbReference type="SUPFAM" id="SSF159042">
    <property type="entry name" value="Plus3-like"/>
    <property type="match status" value="1"/>
</dbReference>
<dbReference type="AlphaFoldDB" id="A0A2U1NLU9"/>
<dbReference type="Gene3D" id="3.30.1490.40">
    <property type="match status" value="1"/>
</dbReference>
<feature type="domain" description="GYF" evidence="2">
    <location>
        <begin position="516"/>
        <end position="570"/>
    </location>
</feature>
<dbReference type="SMART" id="SM00719">
    <property type="entry name" value="Plus3"/>
    <property type="match status" value="1"/>
</dbReference>
<evidence type="ECO:0000259" key="3">
    <source>
        <dbReference type="PROSITE" id="PS51360"/>
    </source>
</evidence>
<dbReference type="InterPro" id="IPR036128">
    <property type="entry name" value="Plus3-like_sf"/>
</dbReference>
<dbReference type="InterPro" id="IPR036412">
    <property type="entry name" value="HAD-like_sf"/>
</dbReference>
<dbReference type="PROSITE" id="PS51360">
    <property type="entry name" value="PLUS3"/>
    <property type="match status" value="1"/>
</dbReference>
<dbReference type="InterPro" id="IPR023214">
    <property type="entry name" value="HAD_sf"/>
</dbReference>
<dbReference type="CDD" id="cd07525">
    <property type="entry name" value="HAD_like"/>
    <property type="match status" value="1"/>
</dbReference>
<name>A0A2U1NLU9_ARTAN</name>
<dbReference type="InterPro" id="IPR003169">
    <property type="entry name" value="GYF"/>
</dbReference>
<dbReference type="InterPro" id="IPR045894">
    <property type="entry name" value="At5g08430-like"/>
</dbReference>
<dbReference type="EMBL" id="PKPP01002560">
    <property type="protein sequence ID" value="PWA74479.1"/>
    <property type="molecule type" value="Genomic_DNA"/>
</dbReference>
<feature type="compositionally biased region" description="Basic and acidic residues" evidence="1">
    <location>
        <begin position="503"/>
        <end position="515"/>
    </location>
</feature>
<evidence type="ECO:0000256" key="1">
    <source>
        <dbReference type="SAM" id="MobiDB-lite"/>
    </source>
</evidence>
<dbReference type="InterPro" id="IPR003121">
    <property type="entry name" value="SWIB_MDM2_domain"/>
</dbReference>
<dbReference type="Gene3D" id="1.10.245.10">
    <property type="entry name" value="SWIB/MDM2 domain"/>
    <property type="match status" value="1"/>
</dbReference>
<feature type="compositionally biased region" description="Acidic residues" evidence="1">
    <location>
        <begin position="491"/>
        <end position="502"/>
    </location>
</feature>
<keyword evidence="5" id="KW-0378">Hydrolase</keyword>
<gene>
    <name evidence="5" type="ORF">CTI12_AA252250</name>
</gene>
<dbReference type="Proteomes" id="UP000245207">
    <property type="component" value="Unassembled WGS sequence"/>
</dbReference>
<dbReference type="SUPFAM" id="SSF47592">
    <property type="entry name" value="SWIB/MDM2 domain"/>
    <property type="match status" value="1"/>
</dbReference>
<dbReference type="Pfam" id="PF02201">
    <property type="entry name" value="SWIB"/>
    <property type="match status" value="1"/>
</dbReference>
<dbReference type="Gene3D" id="3.40.50.1000">
    <property type="entry name" value="HAD superfamily/HAD-like"/>
    <property type="match status" value="2"/>
</dbReference>
<comment type="caution">
    <text evidence="5">The sequence shown here is derived from an EMBL/GenBank/DDBJ whole genome shotgun (WGS) entry which is preliminary data.</text>
</comment>
<protein>
    <submittedName>
        <fullName evidence="5">Haloacid dehalogenase-like hydrolase (HAD) superfamily protein</fullName>
    </submittedName>
</protein>
<dbReference type="InterPro" id="IPR004343">
    <property type="entry name" value="Plus-3_dom"/>
</dbReference>
<dbReference type="STRING" id="35608.A0A2U1NLU9"/>
<proteinExistence type="predicted"/>
<dbReference type="Pfam" id="PF02213">
    <property type="entry name" value="GYF"/>
    <property type="match status" value="1"/>
</dbReference>
<dbReference type="PANTHER" id="PTHR46851:SF11">
    <property type="entry name" value="GYF DOMAIN-CONTAINING PROTEIN"/>
    <property type="match status" value="1"/>
</dbReference>
<dbReference type="InterPro" id="IPR035445">
    <property type="entry name" value="GYF-like_dom_sf"/>
</dbReference>
<dbReference type="OrthoDB" id="6415790at2759"/>
<dbReference type="PANTHER" id="PTHR46851">
    <property type="entry name" value="OS01G0884500 PROTEIN"/>
    <property type="match status" value="1"/>
</dbReference>
<dbReference type="InterPro" id="IPR006357">
    <property type="entry name" value="HAD-SF_hydro_IIA"/>
</dbReference>
<dbReference type="GO" id="GO:0016787">
    <property type="term" value="F:hydrolase activity"/>
    <property type="evidence" value="ECO:0007669"/>
    <property type="project" value="UniProtKB-KW"/>
</dbReference>
<feature type="region of interest" description="Disordered" evidence="1">
    <location>
        <begin position="401"/>
        <end position="423"/>
    </location>
</feature>
<dbReference type="SUPFAM" id="SSF56784">
    <property type="entry name" value="HAD-like"/>
    <property type="match status" value="1"/>
</dbReference>
<dbReference type="InterPro" id="IPR006356">
    <property type="entry name" value="HAD-SF_hydro_IIA_hyp3"/>
</dbReference>
<evidence type="ECO:0000313" key="6">
    <source>
        <dbReference type="Proteomes" id="UP000245207"/>
    </source>
</evidence>
<dbReference type="GO" id="GO:0003677">
    <property type="term" value="F:DNA binding"/>
    <property type="evidence" value="ECO:0007669"/>
    <property type="project" value="InterPro"/>
</dbReference>
<evidence type="ECO:0000259" key="2">
    <source>
        <dbReference type="PROSITE" id="PS50829"/>
    </source>
</evidence>
<feature type="region of interest" description="Disordered" evidence="1">
    <location>
        <begin position="491"/>
        <end position="531"/>
    </location>
</feature>
<dbReference type="Pfam" id="PF13344">
    <property type="entry name" value="Hydrolase_6"/>
    <property type="match status" value="1"/>
</dbReference>
<dbReference type="NCBIfam" id="TIGR01459">
    <property type="entry name" value="HAD-SF-IIA-hyp4"/>
    <property type="match status" value="1"/>
</dbReference>
<dbReference type="Gene3D" id="3.90.70.200">
    <property type="entry name" value="Plus-3 domain"/>
    <property type="match status" value="1"/>
</dbReference>
<dbReference type="SMART" id="SM00444">
    <property type="entry name" value="GYF"/>
    <property type="match status" value="1"/>
</dbReference>
<dbReference type="PROSITE" id="PS51925">
    <property type="entry name" value="SWIB_MDM2"/>
    <property type="match status" value="1"/>
</dbReference>
<evidence type="ECO:0000259" key="4">
    <source>
        <dbReference type="PROSITE" id="PS51925"/>
    </source>
</evidence>
<dbReference type="PROSITE" id="PS50829">
    <property type="entry name" value="GYF"/>
    <property type="match status" value="1"/>
</dbReference>